<accession>A0A1Y2N333</accession>
<dbReference type="AlphaFoldDB" id="A0A1Y2N333"/>
<dbReference type="Proteomes" id="UP000194360">
    <property type="component" value="Unassembled WGS sequence"/>
</dbReference>
<organism evidence="7 8">
    <name type="scientific">Pseudonocardia autotrophica</name>
    <name type="common">Amycolata autotrophica</name>
    <name type="synonym">Nocardia autotrophica</name>
    <dbReference type="NCBI Taxonomy" id="2074"/>
    <lineage>
        <taxon>Bacteria</taxon>
        <taxon>Bacillati</taxon>
        <taxon>Actinomycetota</taxon>
        <taxon>Actinomycetes</taxon>
        <taxon>Pseudonocardiales</taxon>
        <taxon>Pseudonocardiaceae</taxon>
        <taxon>Pseudonocardia</taxon>
    </lineage>
</organism>
<keyword evidence="8" id="KW-1185">Reference proteome</keyword>
<dbReference type="OrthoDB" id="3573349at2"/>
<feature type="transmembrane region" description="Helical" evidence="5">
    <location>
        <begin position="217"/>
        <end position="239"/>
    </location>
</feature>
<evidence type="ECO:0000256" key="2">
    <source>
        <dbReference type="ARBA" id="ARBA00022692"/>
    </source>
</evidence>
<evidence type="ECO:0000256" key="1">
    <source>
        <dbReference type="ARBA" id="ARBA00004651"/>
    </source>
</evidence>
<dbReference type="Gene3D" id="1.20.1250.20">
    <property type="entry name" value="MFS general substrate transporter like domains"/>
    <property type="match status" value="2"/>
</dbReference>
<feature type="transmembrane region" description="Helical" evidence="5">
    <location>
        <begin position="251"/>
        <end position="269"/>
    </location>
</feature>
<proteinExistence type="predicted"/>
<dbReference type="PANTHER" id="PTHR11360">
    <property type="entry name" value="MONOCARBOXYLATE TRANSPORTER"/>
    <property type="match status" value="1"/>
</dbReference>
<feature type="transmembrane region" description="Helical" evidence="5">
    <location>
        <begin position="52"/>
        <end position="74"/>
    </location>
</feature>
<feature type="transmembrane region" description="Helical" evidence="5">
    <location>
        <begin position="305"/>
        <end position="328"/>
    </location>
</feature>
<keyword evidence="2 5" id="KW-0812">Transmembrane</keyword>
<sequence>MSIAGPAVAEPRLDSWRAWTAAAGATLAATVVYGIAYGYGQFFGPMSATFGTGMGAGSVVFSITMLFGFGMSALTGPLADRIGPQVLLVAGASCIGIGLYLTSIAQDLWQAYVTYGLGVGLGLAFVYVPVVTAIGRWFDRYRAIATGVVVAGVGIGTVVTAPLSEAMVAGFGWRQAYETYAIGGAALLLLAAWAIGRPPCSADRTGPVSRVDTRGFGTIYLSTLLLSTVMYVPFAHLAAAAEWLGSTPGTAATLISVIGISSIVGRLAITAAAGRLGALVMYQGCHVAVGLSCLVWMAASGFAGMLVFAVVIGLAYGGYSALIPVVLAERFGIERLGTMLGLLFTAIGAGAAIGPVLVGYAVEQSGSYTPALTMLSVFGMLGAGIILTLRPRPAVRRWDG</sequence>
<dbReference type="Pfam" id="PF07690">
    <property type="entry name" value="MFS_1"/>
    <property type="match status" value="2"/>
</dbReference>
<feature type="transmembrane region" description="Helical" evidence="5">
    <location>
        <begin position="141"/>
        <end position="159"/>
    </location>
</feature>
<gene>
    <name evidence="7" type="primary">yhjX_1</name>
    <name evidence="7" type="ORF">BG845_02060</name>
</gene>
<feature type="transmembrane region" description="Helical" evidence="5">
    <location>
        <begin position="112"/>
        <end position="134"/>
    </location>
</feature>
<dbReference type="PANTHER" id="PTHR11360:SF284">
    <property type="entry name" value="EG:103B4.3 PROTEIN-RELATED"/>
    <property type="match status" value="1"/>
</dbReference>
<dbReference type="InterPro" id="IPR011701">
    <property type="entry name" value="MFS"/>
</dbReference>
<dbReference type="InterPro" id="IPR020846">
    <property type="entry name" value="MFS_dom"/>
</dbReference>
<dbReference type="PROSITE" id="PS50850">
    <property type="entry name" value="MFS"/>
    <property type="match status" value="1"/>
</dbReference>
<evidence type="ECO:0000313" key="8">
    <source>
        <dbReference type="Proteomes" id="UP000194360"/>
    </source>
</evidence>
<name>A0A1Y2N333_PSEAH</name>
<evidence type="ECO:0000259" key="6">
    <source>
        <dbReference type="PROSITE" id="PS50850"/>
    </source>
</evidence>
<dbReference type="SUPFAM" id="SSF103473">
    <property type="entry name" value="MFS general substrate transporter"/>
    <property type="match status" value="1"/>
</dbReference>
<dbReference type="InterPro" id="IPR036259">
    <property type="entry name" value="MFS_trans_sf"/>
</dbReference>
<reference evidence="7 8" key="1">
    <citation type="submission" date="2016-09" db="EMBL/GenBank/DDBJ databases">
        <title>Pseudonocardia autotrophica DSM535, a candidate organism with high potential of specific P450 cytochromes.</title>
        <authorList>
            <person name="Grumaz C."/>
            <person name="Vainshtein Y."/>
            <person name="Kirstahler P."/>
            <person name="Sohn K."/>
        </authorList>
    </citation>
    <scope>NUCLEOTIDE SEQUENCE [LARGE SCALE GENOMIC DNA]</scope>
    <source>
        <strain evidence="7 8">DSM 535</strain>
    </source>
</reference>
<dbReference type="EMBL" id="MIGB01000008">
    <property type="protein sequence ID" value="OSY41569.1"/>
    <property type="molecule type" value="Genomic_DNA"/>
</dbReference>
<dbReference type="InterPro" id="IPR050327">
    <property type="entry name" value="Proton-linked_MCT"/>
</dbReference>
<feature type="transmembrane region" description="Helical" evidence="5">
    <location>
        <begin position="368"/>
        <end position="389"/>
    </location>
</feature>
<comment type="subcellular location">
    <subcellularLocation>
        <location evidence="1">Cell membrane</location>
        <topology evidence="1">Multi-pass membrane protein</topology>
    </subcellularLocation>
</comment>
<protein>
    <submittedName>
        <fullName evidence="7">Putative MFS-type transporter YhjX</fullName>
    </submittedName>
</protein>
<comment type="caution">
    <text evidence="7">The sequence shown here is derived from an EMBL/GenBank/DDBJ whole genome shotgun (WGS) entry which is preliminary data.</text>
</comment>
<dbReference type="GO" id="GO:0005886">
    <property type="term" value="C:plasma membrane"/>
    <property type="evidence" value="ECO:0007669"/>
    <property type="project" value="UniProtKB-SubCell"/>
</dbReference>
<feature type="transmembrane region" description="Helical" evidence="5">
    <location>
        <begin position="340"/>
        <end position="362"/>
    </location>
</feature>
<feature type="transmembrane region" description="Helical" evidence="5">
    <location>
        <begin position="179"/>
        <end position="196"/>
    </location>
</feature>
<feature type="transmembrane region" description="Helical" evidence="5">
    <location>
        <begin position="86"/>
        <end position="106"/>
    </location>
</feature>
<dbReference type="GO" id="GO:0022857">
    <property type="term" value="F:transmembrane transporter activity"/>
    <property type="evidence" value="ECO:0007669"/>
    <property type="project" value="InterPro"/>
</dbReference>
<evidence type="ECO:0000313" key="7">
    <source>
        <dbReference type="EMBL" id="OSY41569.1"/>
    </source>
</evidence>
<dbReference type="RefSeq" id="WP_158092124.1">
    <property type="nucleotide sequence ID" value="NZ_AP018920.1"/>
</dbReference>
<feature type="transmembrane region" description="Helical" evidence="5">
    <location>
        <begin position="21"/>
        <end position="40"/>
    </location>
</feature>
<feature type="transmembrane region" description="Helical" evidence="5">
    <location>
        <begin position="276"/>
        <end position="299"/>
    </location>
</feature>
<feature type="domain" description="Major facilitator superfamily (MFS) profile" evidence="6">
    <location>
        <begin position="17"/>
        <end position="394"/>
    </location>
</feature>
<keyword evidence="3 5" id="KW-1133">Transmembrane helix</keyword>
<evidence type="ECO:0000256" key="3">
    <source>
        <dbReference type="ARBA" id="ARBA00022989"/>
    </source>
</evidence>
<evidence type="ECO:0000256" key="5">
    <source>
        <dbReference type="SAM" id="Phobius"/>
    </source>
</evidence>
<evidence type="ECO:0000256" key="4">
    <source>
        <dbReference type="ARBA" id="ARBA00023136"/>
    </source>
</evidence>
<keyword evidence="4 5" id="KW-0472">Membrane</keyword>